<dbReference type="SUPFAM" id="SSF56112">
    <property type="entry name" value="Protein kinase-like (PK-like)"/>
    <property type="match status" value="1"/>
</dbReference>
<dbReference type="GO" id="GO:0034727">
    <property type="term" value="P:piecemeal microautophagy of the nucleus"/>
    <property type="evidence" value="ECO:0007669"/>
    <property type="project" value="TreeGrafter"/>
</dbReference>
<organism evidence="17">
    <name type="scientific">Metarhizium acridum (strain CQMa 102)</name>
    <dbReference type="NCBI Taxonomy" id="655827"/>
    <lineage>
        <taxon>Eukaryota</taxon>
        <taxon>Fungi</taxon>
        <taxon>Dikarya</taxon>
        <taxon>Ascomycota</taxon>
        <taxon>Pezizomycotina</taxon>
        <taxon>Sordariomycetes</taxon>
        <taxon>Hypocreomycetidae</taxon>
        <taxon>Hypocreales</taxon>
        <taxon>Clavicipitaceae</taxon>
        <taxon>Metarhizium</taxon>
    </lineage>
</organism>
<dbReference type="Proteomes" id="UP000002499">
    <property type="component" value="Unassembled WGS sequence"/>
</dbReference>
<dbReference type="STRING" id="655827.E9E4C4"/>
<evidence type="ECO:0000256" key="12">
    <source>
        <dbReference type="ARBA" id="ARBA00047899"/>
    </source>
</evidence>
<dbReference type="OrthoDB" id="5141198at2759"/>
<gene>
    <name evidence="16" type="ORF">MAC_04722</name>
</gene>
<feature type="domain" description="Protein kinase" evidence="15">
    <location>
        <begin position="225"/>
        <end position="490"/>
    </location>
</feature>
<evidence type="ECO:0000256" key="7">
    <source>
        <dbReference type="ARBA" id="ARBA00022777"/>
    </source>
</evidence>
<dbReference type="GO" id="GO:0034045">
    <property type="term" value="C:phagophore assembly site membrane"/>
    <property type="evidence" value="ECO:0007669"/>
    <property type="project" value="UniProtKB-SubCell"/>
</dbReference>
<dbReference type="AlphaFoldDB" id="E9E4C4"/>
<dbReference type="GO" id="GO:0042594">
    <property type="term" value="P:response to starvation"/>
    <property type="evidence" value="ECO:0007669"/>
    <property type="project" value="TreeGrafter"/>
</dbReference>
<dbReference type="eggNOG" id="KOG0615">
    <property type="taxonomic scope" value="Eukaryota"/>
</dbReference>
<dbReference type="GO" id="GO:0000045">
    <property type="term" value="P:autophagosome assembly"/>
    <property type="evidence" value="ECO:0007669"/>
    <property type="project" value="TreeGrafter"/>
</dbReference>
<dbReference type="GO" id="GO:0000422">
    <property type="term" value="P:autophagy of mitochondrion"/>
    <property type="evidence" value="ECO:0007669"/>
    <property type="project" value="TreeGrafter"/>
</dbReference>
<evidence type="ECO:0000313" key="17">
    <source>
        <dbReference type="Proteomes" id="UP000002499"/>
    </source>
</evidence>
<evidence type="ECO:0000313" key="16">
    <source>
        <dbReference type="EMBL" id="EFY89135.1"/>
    </source>
</evidence>
<dbReference type="InterPro" id="IPR008271">
    <property type="entry name" value="Ser/Thr_kinase_AS"/>
</dbReference>
<keyword evidence="17" id="KW-1185">Reference proteome</keyword>
<keyword evidence="3" id="KW-0813">Transport</keyword>
<evidence type="ECO:0000256" key="2">
    <source>
        <dbReference type="ARBA" id="ARBA00012513"/>
    </source>
</evidence>
<dbReference type="InterPro" id="IPR000719">
    <property type="entry name" value="Prot_kinase_dom"/>
</dbReference>
<dbReference type="InParanoid" id="E9E4C4"/>
<evidence type="ECO:0000256" key="11">
    <source>
        <dbReference type="ARBA" id="ARBA00030237"/>
    </source>
</evidence>
<evidence type="ECO:0000256" key="10">
    <source>
        <dbReference type="ARBA" id="ARBA00023006"/>
    </source>
</evidence>
<evidence type="ECO:0000256" key="3">
    <source>
        <dbReference type="ARBA" id="ARBA00022448"/>
    </source>
</evidence>
<dbReference type="EC" id="2.7.11.1" evidence="2"/>
<keyword evidence="7" id="KW-0418">Kinase</keyword>
<comment type="catalytic activity">
    <reaction evidence="13">
        <text>L-seryl-[protein] + ATP = O-phospho-L-seryl-[protein] + ADP + H(+)</text>
        <dbReference type="Rhea" id="RHEA:17989"/>
        <dbReference type="Rhea" id="RHEA-COMP:9863"/>
        <dbReference type="Rhea" id="RHEA-COMP:11604"/>
        <dbReference type="ChEBI" id="CHEBI:15378"/>
        <dbReference type="ChEBI" id="CHEBI:29999"/>
        <dbReference type="ChEBI" id="CHEBI:30616"/>
        <dbReference type="ChEBI" id="CHEBI:83421"/>
        <dbReference type="ChEBI" id="CHEBI:456216"/>
        <dbReference type="EC" id="2.7.11.1"/>
    </reaction>
</comment>
<reference evidence="16 17" key="1">
    <citation type="journal article" date="2011" name="PLoS Genet.">
        <title>Genome sequencing and comparative transcriptomics of the model entomopathogenic fungi Metarhizium anisopliae and M. acridum.</title>
        <authorList>
            <person name="Gao Q."/>
            <person name="Jin K."/>
            <person name="Ying S.H."/>
            <person name="Zhang Y."/>
            <person name="Xiao G."/>
            <person name="Shang Y."/>
            <person name="Duan Z."/>
            <person name="Hu X."/>
            <person name="Xie X.Q."/>
            <person name="Zhou G."/>
            <person name="Peng G."/>
            <person name="Luo Z."/>
            <person name="Huang W."/>
            <person name="Wang B."/>
            <person name="Fang W."/>
            <person name="Wang S."/>
            <person name="Zhong Y."/>
            <person name="Ma L.J."/>
            <person name="St Leger R.J."/>
            <person name="Zhao G.P."/>
            <person name="Pei Y."/>
            <person name="Feng M.G."/>
            <person name="Xia Y."/>
            <person name="Wang C."/>
        </authorList>
    </citation>
    <scope>NUCLEOTIDE SEQUENCE [LARGE SCALE GENOMIC DNA]</scope>
    <source>
        <strain evidence="16 17">CQMa 102</strain>
    </source>
</reference>
<name>E9E4C4_METAQ</name>
<evidence type="ECO:0000256" key="1">
    <source>
        <dbReference type="ARBA" id="ARBA00004623"/>
    </source>
</evidence>
<accession>E9E4C4</accession>
<dbReference type="GO" id="GO:0061709">
    <property type="term" value="P:reticulophagy"/>
    <property type="evidence" value="ECO:0007669"/>
    <property type="project" value="TreeGrafter"/>
</dbReference>
<dbReference type="GO" id="GO:0010506">
    <property type="term" value="P:regulation of autophagy"/>
    <property type="evidence" value="ECO:0007669"/>
    <property type="project" value="InterPro"/>
</dbReference>
<dbReference type="HOGENOM" id="CLU_029466_0_0_1"/>
<dbReference type="InterPro" id="IPR045269">
    <property type="entry name" value="Atg1-like"/>
</dbReference>
<dbReference type="KEGG" id="maw:19249033"/>
<keyword evidence="10" id="KW-0072">Autophagy</keyword>
<sequence length="490" mass="54758">MAQKPPHPKTLFHLVPINQVAHEALLHPDNKRFVSSSREGPSGLEVGYHVSSIPQGHVITRLGRNADLILPQSKLSHPMSAVHVAFEINPATHLVILSVRSKRISSVTFAVLEDGASNGPGQPSPEEKEVLEGNATGRLITGDGVILYKQSYQISIALYEFKLFWLYDNEETMKTLTIQDYQTSLQLLQDVRSRDRPTEIGNSEVLSWHITRLNTVKGSHFQDIAHIREVEGEGAFGTVYRAVDEISGHRFAIKVVKLDKFGDVDAARALLHREIKVLERLSHPHIIEFLGQRDFHTPNPEIFMPLREGSLTTFMRTIPIPNNEQLCMDVLGQMLSALDYLASEDLVHRDLKPDNILYYTLPDNGGIRFQLADFGFANHHSLAKSICGTGYYQAPELDSQFKEFPPHTSDYGIILSALEAKAPQSFLEPMGRLHPDRWGIGGADACLLLRRQGLNSTPIENCPHRTQHREGSAGKSFASRGAKQNHTDEE</sequence>
<dbReference type="OMA" id="DNILYYT"/>
<dbReference type="SMART" id="SM00220">
    <property type="entry name" value="S_TKc"/>
    <property type="match status" value="1"/>
</dbReference>
<dbReference type="GO" id="GO:0005829">
    <property type="term" value="C:cytosol"/>
    <property type="evidence" value="ECO:0007669"/>
    <property type="project" value="TreeGrafter"/>
</dbReference>
<evidence type="ECO:0000256" key="6">
    <source>
        <dbReference type="ARBA" id="ARBA00022741"/>
    </source>
</evidence>
<evidence type="ECO:0000256" key="14">
    <source>
        <dbReference type="SAM" id="MobiDB-lite"/>
    </source>
</evidence>
<dbReference type="PROSITE" id="PS00108">
    <property type="entry name" value="PROTEIN_KINASE_ST"/>
    <property type="match status" value="1"/>
</dbReference>
<dbReference type="GO" id="GO:0004674">
    <property type="term" value="F:protein serine/threonine kinase activity"/>
    <property type="evidence" value="ECO:0007669"/>
    <property type="project" value="UniProtKB-KW"/>
</dbReference>
<dbReference type="EMBL" id="GL698502">
    <property type="protein sequence ID" value="EFY89135.1"/>
    <property type="molecule type" value="Genomic_DNA"/>
</dbReference>
<evidence type="ECO:0000256" key="9">
    <source>
        <dbReference type="ARBA" id="ARBA00022927"/>
    </source>
</evidence>
<dbReference type="GeneID" id="19249033"/>
<evidence type="ECO:0000256" key="8">
    <source>
        <dbReference type="ARBA" id="ARBA00022840"/>
    </source>
</evidence>
<dbReference type="GO" id="GO:0015031">
    <property type="term" value="P:protein transport"/>
    <property type="evidence" value="ECO:0007669"/>
    <property type="project" value="UniProtKB-KW"/>
</dbReference>
<evidence type="ECO:0000256" key="13">
    <source>
        <dbReference type="ARBA" id="ARBA00048679"/>
    </source>
</evidence>
<dbReference type="GO" id="GO:0005776">
    <property type="term" value="C:autophagosome"/>
    <property type="evidence" value="ECO:0007669"/>
    <property type="project" value="TreeGrafter"/>
</dbReference>
<dbReference type="Pfam" id="PF00069">
    <property type="entry name" value="Pkinase"/>
    <property type="match status" value="1"/>
</dbReference>
<dbReference type="PROSITE" id="PS50011">
    <property type="entry name" value="PROTEIN_KINASE_DOM"/>
    <property type="match status" value="1"/>
</dbReference>
<keyword evidence="6" id="KW-0547">Nucleotide-binding</keyword>
<keyword evidence="8" id="KW-0067">ATP-binding</keyword>
<dbReference type="InterPro" id="IPR011009">
    <property type="entry name" value="Kinase-like_dom_sf"/>
</dbReference>
<feature type="region of interest" description="Disordered" evidence="14">
    <location>
        <begin position="457"/>
        <end position="490"/>
    </location>
</feature>
<protein>
    <recommendedName>
        <fullName evidence="2">non-specific serine/threonine protein kinase</fullName>
        <ecNumber evidence="2">2.7.11.1</ecNumber>
    </recommendedName>
    <alternativeName>
        <fullName evidence="11">Autophagy-related protein 1</fullName>
    </alternativeName>
</protein>
<evidence type="ECO:0000256" key="5">
    <source>
        <dbReference type="ARBA" id="ARBA00022679"/>
    </source>
</evidence>
<dbReference type="GO" id="GO:0005524">
    <property type="term" value="F:ATP binding"/>
    <property type="evidence" value="ECO:0007669"/>
    <property type="project" value="UniProtKB-KW"/>
</dbReference>
<keyword evidence="9" id="KW-0653">Protein transport</keyword>
<dbReference type="Gene3D" id="1.10.510.10">
    <property type="entry name" value="Transferase(Phosphotransferase) domain 1"/>
    <property type="match status" value="1"/>
</dbReference>
<comment type="subcellular location">
    <subcellularLocation>
        <location evidence="1">Preautophagosomal structure membrane</location>
        <topology evidence="1">Peripheral membrane protein</topology>
    </subcellularLocation>
</comment>
<dbReference type="PANTHER" id="PTHR24348:SF22">
    <property type="entry name" value="NON-SPECIFIC SERINE_THREONINE PROTEIN KINASE"/>
    <property type="match status" value="1"/>
</dbReference>
<evidence type="ECO:0000256" key="4">
    <source>
        <dbReference type="ARBA" id="ARBA00022527"/>
    </source>
</evidence>
<proteinExistence type="predicted"/>
<dbReference type="PANTHER" id="PTHR24348">
    <property type="entry name" value="SERINE/THREONINE-PROTEIN KINASE UNC-51-RELATED"/>
    <property type="match status" value="1"/>
</dbReference>
<keyword evidence="4" id="KW-0723">Serine/threonine-protein kinase</keyword>
<comment type="catalytic activity">
    <reaction evidence="12">
        <text>L-threonyl-[protein] + ATP = O-phospho-L-threonyl-[protein] + ADP + H(+)</text>
        <dbReference type="Rhea" id="RHEA:46608"/>
        <dbReference type="Rhea" id="RHEA-COMP:11060"/>
        <dbReference type="Rhea" id="RHEA-COMP:11605"/>
        <dbReference type="ChEBI" id="CHEBI:15378"/>
        <dbReference type="ChEBI" id="CHEBI:30013"/>
        <dbReference type="ChEBI" id="CHEBI:30616"/>
        <dbReference type="ChEBI" id="CHEBI:61977"/>
        <dbReference type="ChEBI" id="CHEBI:456216"/>
        <dbReference type="EC" id="2.7.11.1"/>
    </reaction>
</comment>
<evidence type="ECO:0000259" key="15">
    <source>
        <dbReference type="PROSITE" id="PS50011"/>
    </source>
</evidence>
<keyword evidence="5" id="KW-0808">Transferase</keyword>
<dbReference type="CDD" id="cd00180">
    <property type="entry name" value="PKc"/>
    <property type="match status" value="1"/>
</dbReference>